<dbReference type="SUPFAM" id="SSF46785">
    <property type="entry name" value="Winged helix' DNA-binding domain"/>
    <property type="match status" value="1"/>
</dbReference>
<dbReference type="PROSITE" id="PS50995">
    <property type="entry name" value="HTH_MARR_2"/>
    <property type="match status" value="1"/>
</dbReference>
<dbReference type="Pfam" id="PF01047">
    <property type="entry name" value="MarR"/>
    <property type="match status" value="1"/>
</dbReference>
<dbReference type="GO" id="GO:0006950">
    <property type="term" value="P:response to stress"/>
    <property type="evidence" value="ECO:0007669"/>
    <property type="project" value="TreeGrafter"/>
</dbReference>
<evidence type="ECO:0000313" key="3">
    <source>
        <dbReference type="Proteomes" id="UP000037660"/>
    </source>
</evidence>
<reference evidence="2 3" key="2">
    <citation type="journal article" date="2016" name="Science">
        <title>A bacterium that degrades and assimilates poly(ethylene terephthalate).</title>
        <authorList>
            <person name="Yoshida S."/>
            <person name="Hiraga K."/>
            <person name="Takehana T."/>
            <person name="Taniguchi I."/>
            <person name="Yamaji H."/>
            <person name="Maeda Y."/>
            <person name="Toyohara K."/>
            <person name="Miyamoto K."/>
            <person name="Kimura Y."/>
            <person name="Oda K."/>
        </authorList>
    </citation>
    <scope>NUCLEOTIDE SEQUENCE [LARGE SCALE GENOMIC DNA]</scope>
    <source>
        <strain evidence="3">NBRC 110686 / TISTR 2288 / 201-F6</strain>
    </source>
</reference>
<sequence>MLRKFRVVFNAVKTHFQQVERLSGIGGAQMWALSLIRDHPGIGVGGLAKAMDIHQTTASNLVKALLKLELIAAVKSDSDRRVVELSVLPAGSKLLRKAPGPFQGVLPDVLARLDDRTLKRLDRDLAVLIEALQTDESAGGVPLGQK</sequence>
<dbReference type="AlphaFoldDB" id="A0A0K8P1Z6"/>
<reference evidence="3" key="1">
    <citation type="submission" date="2015-07" db="EMBL/GenBank/DDBJ databases">
        <title>Discovery of a poly(ethylene terephthalate assimilation.</title>
        <authorList>
            <person name="Yoshida S."/>
            <person name="Hiraga K."/>
            <person name="Takehana T."/>
            <person name="Taniguchi I."/>
            <person name="Yamaji H."/>
            <person name="Maeda Y."/>
            <person name="Toyohara K."/>
            <person name="Miyamoto K."/>
            <person name="Kimura Y."/>
            <person name="Oda K."/>
        </authorList>
    </citation>
    <scope>NUCLEOTIDE SEQUENCE [LARGE SCALE GENOMIC DNA]</scope>
    <source>
        <strain evidence="3">NBRC 110686 / TISTR 2288 / 201-F6</strain>
    </source>
</reference>
<keyword evidence="3" id="KW-1185">Reference proteome</keyword>
<dbReference type="SMART" id="SM00347">
    <property type="entry name" value="HTH_MARR"/>
    <property type="match status" value="1"/>
</dbReference>
<dbReference type="InterPro" id="IPR036388">
    <property type="entry name" value="WH-like_DNA-bd_sf"/>
</dbReference>
<dbReference type="InterPro" id="IPR039422">
    <property type="entry name" value="MarR/SlyA-like"/>
</dbReference>
<dbReference type="GO" id="GO:0003700">
    <property type="term" value="F:DNA-binding transcription factor activity"/>
    <property type="evidence" value="ECO:0007669"/>
    <property type="project" value="InterPro"/>
</dbReference>
<dbReference type="Proteomes" id="UP000037660">
    <property type="component" value="Unassembled WGS sequence"/>
</dbReference>
<dbReference type="EMBL" id="BBYR01000037">
    <property type="protein sequence ID" value="GAP36643.1"/>
    <property type="molecule type" value="Genomic_DNA"/>
</dbReference>
<dbReference type="PANTHER" id="PTHR33164">
    <property type="entry name" value="TRANSCRIPTIONAL REGULATOR, MARR FAMILY"/>
    <property type="match status" value="1"/>
</dbReference>
<comment type="caution">
    <text evidence="2">The sequence shown here is derived from an EMBL/GenBank/DDBJ whole genome shotgun (WGS) entry which is preliminary data.</text>
</comment>
<dbReference type="Gene3D" id="1.10.10.10">
    <property type="entry name" value="Winged helix-like DNA-binding domain superfamily/Winged helix DNA-binding domain"/>
    <property type="match status" value="1"/>
</dbReference>
<dbReference type="InterPro" id="IPR000835">
    <property type="entry name" value="HTH_MarR-typ"/>
</dbReference>
<proteinExistence type="predicted"/>
<feature type="domain" description="HTH marR-type" evidence="1">
    <location>
        <begin position="1"/>
        <end position="137"/>
    </location>
</feature>
<dbReference type="STRING" id="1547922.ISF6_2483"/>
<protein>
    <submittedName>
        <fullName evidence="2">Transcriptional regulator, MarR family</fullName>
    </submittedName>
</protein>
<dbReference type="InterPro" id="IPR036390">
    <property type="entry name" value="WH_DNA-bd_sf"/>
</dbReference>
<evidence type="ECO:0000259" key="1">
    <source>
        <dbReference type="PROSITE" id="PS50995"/>
    </source>
</evidence>
<organism evidence="2 3">
    <name type="scientific">Piscinibacter sakaiensis</name>
    <name type="common">Ideonella sakaiensis</name>
    <dbReference type="NCBI Taxonomy" id="1547922"/>
    <lineage>
        <taxon>Bacteria</taxon>
        <taxon>Pseudomonadati</taxon>
        <taxon>Pseudomonadota</taxon>
        <taxon>Betaproteobacteria</taxon>
        <taxon>Burkholderiales</taxon>
        <taxon>Sphaerotilaceae</taxon>
        <taxon>Piscinibacter</taxon>
    </lineage>
</organism>
<accession>A0A0K8P1Z6</accession>
<dbReference type="PANTHER" id="PTHR33164:SF43">
    <property type="entry name" value="HTH-TYPE TRANSCRIPTIONAL REPRESSOR YETL"/>
    <property type="match status" value="1"/>
</dbReference>
<evidence type="ECO:0000313" key="2">
    <source>
        <dbReference type="EMBL" id="GAP36643.1"/>
    </source>
</evidence>
<gene>
    <name evidence="2" type="ORF">ISF6_2483</name>
</gene>
<name>A0A0K8P1Z6_PISS1</name>